<feature type="region of interest" description="Disordered" evidence="1">
    <location>
        <begin position="268"/>
        <end position="426"/>
    </location>
</feature>
<gene>
    <name evidence="2" type="ORF">DH2020_013370</name>
</gene>
<comment type="caution">
    <text evidence="2">The sequence shown here is derived from an EMBL/GenBank/DDBJ whole genome shotgun (WGS) entry which is preliminary data.</text>
</comment>
<sequence length="507" mass="57672">MPKDRRVNSSSFDRAMVSPYSCSSKITDRTNCDSFSPQVGDEREWEEARCPICMEHPHNAVLLFCSSRDKGCRPFICDTSYRHSNCLDQYRKSSAASSPEEKQSDLVCPLCRGVITGWDVIQPARRFLNSKTRNCSLETCNFSGNYTELRKHARLEHPLDRPSEVSPTRQSNWTMLEQQMEMEDALAHQSDIEHDWDGWLSWDEWGENGLWSDGSFFDFPSGMSDIEDEMIDEMFSGISLSFMSLYPSSPEEELMDSGSSSQLGIILQSPRSNNQVANSLPSSRLRTSYHSENGANTSRSRSRHHGETGSTNVRARSGYRRENGSTSSPRSNYHRQTAPTSFRARSSYPVENGSRSRSSYHRDFAASSRTRSSYRGEFAQPRSRYNRTDVDPRGRRSGTRHLPGSSRQPRSSFGRREDQTDAANGQKKKMWTTVLLGELQIGQGLMSMMPRRSRLSEIAMAEVQVRQRKSLILGWILSLQIFFQRGLGLLLELAFGGNRRGESYEAR</sequence>
<accession>A0ABR0X3G1</accession>
<organism evidence="2 3">
    <name type="scientific">Rehmannia glutinosa</name>
    <name type="common">Chinese foxglove</name>
    <dbReference type="NCBI Taxonomy" id="99300"/>
    <lineage>
        <taxon>Eukaryota</taxon>
        <taxon>Viridiplantae</taxon>
        <taxon>Streptophyta</taxon>
        <taxon>Embryophyta</taxon>
        <taxon>Tracheophyta</taxon>
        <taxon>Spermatophyta</taxon>
        <taxon>Magnoliopsida</taxon>
        <taxon>eudicotyledons</taxon>
        <taxon>Gunneridae</taxon>
        <taxon>Pentapetalae</taxon>
        <taxon>asterids</taxon>
        <taxon>lamiids</taxon>
        <taxon>Lamiales</taxon>
        <taxon>Orobanchaceae</taxon>
        <taxon>Rehmannieae</taxon>
        <taxon>Rehmannia</taxon>
    </lineage>
</organism>
<proteinExistence type="predicted"/>
<name>A0ABR0X3G1_REHGL</name>
<dbReference type="Gene3D" id="3.30.40.10">
    <property type="entry name" value="Zinc/RING finger domain, C3HC4 (zinc finger)"/>
    <property type="match status" value="1"/>
</dbReference>
<dbReference type="InterPro" id="IPR012866">
    <property type="entry name" value="DUF1644"/>
</dbReference>
<dbReference type="EMBL" id="JABTTQ020000006">
    <property type="protein sequence ID" value="KAK6153731.1"/>
    <property type="molecule type" value="Genomic_DNA"/>
</dbReference>
<keyword evidence="3" id="KW-1185">Reference proteome</keyword>
<dbReference type="Pfam" id="PF07800">
    <property type="entry name" value="DUF1644"/>
    <property type="match status" value="1"/>
</dbReference>
<evidence type="ECO:0000313" key="3">
    <source>
        <dbReference type="Proteomes" id="UP001318860"/>
    </source>
</evidence>
<evidence type="ECO:0000256" key="1">
    <source>
        <dbReference type="SAM" id="MobiDB-lite"/>
    </source>
</evidence>
<feature type="compositionally biased region" description="Polar residues" evidence="1">
    <location>
        <begin position="324"/>
        <end position="344"/>
    </location>
</feature>
<dbReference type="Proteomes" id="UP001318860">
    <property type="component" value="Unassembled WGS sequence"/>
</dbReference>
<dbReference type="PANTHER" id="PTHR31197:SF40">
    <property type="entry name" value="ZINC FINGER, RING_FYVE_PHD-TYPE"/>
    <property type="match status" value="1"/>
</dbReference>
<reference evidence="2 3" key="1">
    <citation type="journal article" date="2021" name="Comput. Struct. Biotechnol. J.">
        <title>De novo genome assembly of the potent medicinal plant Rehmannia glutinosa using nanopore technology.</title>
        <authorList>
            <person name="Ma L."/>
            <person name="Dong C."/>
            <person name="Song C."/>
            <person name="Wang X."/>
            <person name="Zheng X."/>
            <person name="Niu Y."/>
            <person name="Chen S."/>
            <person name="Feng W."/>
        </authorList>
    </citation>
    <scope>NUCLEOTIDE SEQUENCE [LARGE SCALE GENOMIC DNA]</scope>
    <source>
        <strain evidence="2">DH-2019</strain>
    </source>
</reference>
<dbReference type="PANTHER" id="PTHR31197">
    <property type="entry name" value="OS01G0612600 PROTEIN"/>
    <property type="match status" value="1"/>
</dbReference>
<dbReference type="InterPro" id="IPR013083">
    <property type="entry name" value="Znf_RING/FYVE/PHD"/>
</dbReference>
<evidence type="ECO:0000313" key="2">
    <source>
        <dbReference type="EMBL" id="KAK6153731.1"/>
    </source>
</evidence>
<protein>
    <submittedName>
        <fullName evidence="2">Uncharacterized protein</fullName>
    </submittedName>
</protein>
<feature type="compositionally biased region" description="Polar residues" evidence="1">
    <location>
        <begin position="268"/>
        <end position="299"/>
    </location>
</feature>